<keyword evidence="3 5" id="KW-0347">Helicase</keyword>
<dbReference type="PANTHER" id="PTHR13710:SF152">
    <property type="entry name" value="ATP-DEPENDENT DNA HELICASE Q5"/>
    <property type="match status" value="1"/>
</dbReference>
<comment type="catalytic activity">
    <reaction evidence="4 5">
        <text>Couples ATP hydrolysis with the unwinding of duplex DNA by translocating in the 3'-5' direction.</text>
        <dbReference type="EC" id="5.6.2.4"/>
    </reaction>
</comment>
<dbReference type="InterPro" id="IPR032284">
    <property type="entry name" value="RecQ_Zn-bd"/>
</dbReference>
<dbReference type="GO" id="GO:0000724">
    <property type="term" value="P:double-strand break repair via homologous recombination"/>
    <property type="evidence" value="ECO:0007669"/>
    <property type="project" value="TreeGrafter"/>
</dbReference>
<dbReference type="Pfam" id="PF16124">
    <property type="entry name" value="RecQ_Zn_bind"/>
    <property type="match status" value="1"/>
</dbReference>
<evidence type="ECO:0000256" key="6">
    <source>
        <dbReference type="SAM" id="MobiDB-lite"/>
    </source>
</evidence>
<evidence type="ECO:0000313" key="9">
    <source>
        <dbReference type="Proteomes" id="UP001201163"/>
    </source>
</evidence>
<evidence type="ECO:0000256" key="3">
    <source>
        <dbReference type="ARBA" id="ARBA00022806"/>
    </source>
</evidence>
<feature type="compositionally biased region" description="Basic and acidic residues" evidence="6">
    <location>
        <begin position="394"/>
        <end position="409"/>
    </location>
</feature>
<feature type="compositionally biased region" description="Basic and acidic residues" evidence="6">
    <location>
        <begin position="293"/>
        <end position="304"/>
    </location>
</feature>
<proteinExistence type="inferred from homology"/>
<gene>
    <name evidence="8" type="ORF">EDB92DRAFT_1819132</name>
</gene>
<feature type="compositionally biased region" description="Polar residues" evidence="6">
    <location>
        <begin position="412"/>
        <end position="425"/>
    </location>
</feature>
<feature type="compositionally biased region" description="Polar residues" evidence="6">
    <location>
        <begin position="432"/>
        <end position="451"/>
    </location>
</feature>
<protein>
    <recommendedName>
        <fullName evidence="5">ATP-dependent DNA helicase</fullName>
        <ecNumber evidence="5">5.6.2.4</ecNumber>
    </recommendedName>
</protein>
<dbReference type="AlphaFoldDB" id="A0AAD4QAE2"/>
<evidence type="ECO:0000256" key="4">
    <source>
        <dbReference type="ARBA" id="ARBA00034617"/>
    </source>
</evidence>
<dbReference type="NCBIfam" id="TIGR00614">
    <property type="entry name" value="recQ_fam"/>
    <property type="match status" value="1"/>
</dbReference>
<keyword evidence="9" id="KW-1185">Reference proteome</keyword>
<sequence>MKNLTPEKLCSAEFMKLLAPLYQRGELNRLVVDEEWGHDFREEYRRLGTIRERFPDVPLMALTASATPLVQDDIARSLRMAPHRLSKFVHPFNRPNLFYEVRYHSSEAITQMDEVLNYISGLHRRRGRPSSGIIYCRTRMTCDDLSNYLRGKGLNCRPYHRGIKPAILDQTLKGWEEGGDGTRGIDVVCATIAFGMGIDKSDVRYIIHYDLPKSFEGYYQETGRAGRDGELVNFSENVNVCRHISICRYFGEMTDGGDAGQASSYCENMCDVCKNPEKTRKKKEVLSPAEALDHRVDSFRTGSHEDDDGDYPVPQVRAPLIPLRPVTLGGKASRIKAPGDPKPENGDDDGSALPRVASTSTVLASIGTKTNYVGPALLRSRQLGMKRGISSSGDSKEGGGEETSKKPKIESSVASTSYQRRTQQFRVPFKVPSNSATASVTDPRIASTSNVELGDTINDAPKTPPTSKGARMDPIRSLDDDVEVLSSSPLGFSAEEIDLDAPFSQKIPIATRNATYMNIRRALHKVFASGAERDGIWHKLYMDDSSEGDSKAEIRSLVLSSATKVLEFAVFSMCVTTGGYVLRSTSAIKSVKRLAREDAWGTAIGQDHDGDVWGVIDILRDASRRAKECLCQQ</sequence>
<dbReference type="PROSITE" id="PS51194">
    <property type="entry name" value="HELICASE_CTER"/>
    <property type="match status" value="1"/>
</dbReference>
<dbReference type="GO" id="GO:0005634">
    <property type="term" value="C:nucleus"/>
    <property type="evidence" value="ECO:0007669"/>
    <property type="project" value="UniProtKB-SubCell"/>
</dbReference>
<evidence type="ECO:0000256" key="1">
    <source>
        <dbReference type="ARBA" id="ARBA00005446"/>
    </source>
</evidence>
<name>A0AAD4QAE2_9AGAM</name>
<dbReference type="GO" id="GO:0005694">
    <property type="term" value="C:chromosome"/>
    <property type="evidence" value="ECO:0007669"/>
    <property type="project" value="TreeGrafter"/>
</dbReference>
<evidence type="ECO:0000256" key="2">
    <source>
        <dbReference type="ARBA" id="ARBA00022801"/>
    </source>
</evidence>
<keyword evidence="2 5" id="KW-0378">Hydrolase</keyword>
<dbReference type="GO" id="GO:0009378">
    <property type="term" value="F:four-way junction helicase activity"/>
    <property type="evidence" value="ECO:0007669"/>
    <property type="project" value="TreeGrafter"/>
</dbReference>
<organism evidence="8 9">
    <name type="scientific">Lactarius akahatsu</name>
    <dbReference type="NCBI Taxonomy" id="416441"/>
    <lineage>
        <taxon>Eukaryota</taxon>
        <taxon>Fungi</taxon>
        <taxon>Dikarya</taxon>
        <taxon>Basidiomycota</taxon>
        <taxon>Agaricomycotina</taxon>
        <taxon>Agaricomycetes</taxon>
        <taxon>Russulales</taxon>
        <taxon>Russulaceae</taxon>
        <taxon>Lactarius</taxon>
    </lineage>
</organism>
<dbReference type="PANTHER" id="PTHR13710">
    <property type="entry name" value="DNA HELICASE RECQ FAMILY MEMBER"/>
    <property type="match status" value="1"/>
</dbReference>
<dbReference type="GO" id="GO:0016787">
    <property type="term" value="F:hydrolase activity"/>
    <property type="evidence" value="ECO:0007669"/>
    <property type="project" value="UniProtKB-KW"/>
</dbReference>
<dbReference type="InterPro" id="IPR027417">
    <property type="entry name" value="P-loop_NTPase"/>
</dbReference>
<keyword evidence="5" id="KW-0547">Nucleotide-binding</keyword>
<dbReference type="Proteomes" id="UP001201163">
    <property type="component" value="Unassembled WGS sequence"/>
</dbReference>
<feature type="domain" description="Helicase C-terminal" evidence="7">
    <location>
        <begin position="111"/>
        <end position="307"/>
    </location>
</feature>
<comment type="subcellular location">
    <subcellularLocation>
        <location evidence="5">Nucleus</location>
    </subcellularLocation>
</comment>
<comment type="similarity">
    <text evidence="1 5">Belongs to the helicase family. RecQ subfamily.</text>
</comment>
<dbReference type="GO" id="GO:0043138">
    <property type="term" value="F:3'-5' DNA helicase activity"/>
    <property type="evidence" value="ECO:0007669"/>
    <property type="project" value="UniProtKB-EC"/>
</dbReference>
<comment type="caution">
    <text evidence="8">The sequence shown here is derived from an EMBL/GenBank/DDBJ whole genome shotgun (WGS) entry which is preliminary data.</text>
</comment>
<dbReference type="EC" id="5.6.2.4" evidence="5"/>
<accession>A0AAD4QAE2</accession>
<dbReference type="SUPFAM" id="SSF52540">
    <property type="entry name" value="P-loop containing nucleoside triphosphate hydrolases"/>
    <property type="match status" value="1"/>
</dbReference>
<keyword evidence="5" id="KW-0539">Nucleus</keyword>
<dbReference type="InterPro" id="IPR001650">
    <property type="entry name" value="Helicase_C-like"/>
</dbReference>
<feature type="region of interest" description="Disordered" evidence="6">
    <location>
        <begin position="384"/>
        <end position="473"/>
    </location>
</feature>
<feature type="region of interest" description="Disordered" evidence="6">
    <location>
        <begin position="293"/>
        <end position="354"/>
    </location>
</feature>
<dbReference type="GO" id="GO:0005524">
    <property type="term" value="F:ATP binding"/>
    <property type="evidence" value="ECO:0007669"/>
    <property type="project" value="UniProtKB-KW"/>
</dbReference>
<dbReference type="EMBL" id="JAKELL010000077">
    <property type="protein sequence ID" value="KAH8984328.1"/>
    <property type="molecule type" value="Genomic_DNA"/>
</dbReference>
<dbReference type="GO" id="GO:0005737">
    <property type="term" value="C:cytoplasm"/>
    <property type="evidence" value="ECO:0007669"/>
    <property type="project" value="TreeGrafter"/>
</dbReference>
<dbReference type="InterPro" id="IPR004589">
    <property type="entry name" value="DNA_helicase_ATP-dep_RecQ"/>
</dbReference>
<evidence type="ECO:0000259" key="7">
    <source>
        <dbReference type="PROSITE" id="PS51194"/>
    </source>
</evidence>
<evidence type="ECO:0000313" key="8">
    <source>
        <dbReference type="EMBL" id="KAH8984328.1"/>
    </source>
</evidence>
<evidence type="ECO:0000256" key="5">
    <source>
        <dbReference type="RuleBase" id="RU364117"/>
    </source>
</evidence>
<dbReference type="Gene3D" id="3.40.50.300">
    <property type="entry name" value="P-loop containing nucleotide triphosphate hydrolases"/>
    <property type="match status" value="2"/>
</dbReference>
<dbReference type="Pfam" id="PF00271">
    <property type="entry name" value="Helicase_C"/>
    <property type="match status" value="1"/>
</dbReference>
<reference evidence="8" key="1">
    <citation type="submission" date="2022-01" db="EMBL/GenBank/DDBJ databases">
        <title>Comparative genomics reveals a dynamic genome evolution in the ectomycorrhizal milk-cap (Lactarius) mushrooms.</title>
        <authorList>
            <consortium name="DOE Joint Genome Institute"/>
            <person name="Lebreton A."/>
            <person name="Tang N."/>
            <person name="Kuo A."/>
            <person name="LaButti K."/>
            <person name="Drula E."/>
            <person name="Barry K."/>
            <person name="Clum A."/>
            <person name="Lipzen A."/>
            <person name="Mousain D."/>
            <person name="Ng V."/>
            <person name="Wang R."/>
            <person name="Wang X."/>
            <person name="Dai Y."/>
            <person name="Henrissat B."/>
            <person name="Grigoriev I.V."/>
            <person name="Guerin-Laguette A."/>
            <person name="Yu F."/>
            <person name="Martin F.M."/>
        </authorList>
    </citation>
    <scope>NUCLEOTIDE SEQUENCE</scope>
    <source>
        <strain evidence="8">QP</strain>
    </source>
</reference>
<dbReference type="SMART" id="SM00490">
    <property type="entry name" value="HELICc"/>
    <property type="match status" value="1"/>
</dbReference>
<keyword evidence="5" id="KW-0067">ATP-binding</keyword>
<comment type="catalytic activity">
    <reaction evidence="5">
        <text>ATP + H2O = ADP + phosphate + H(+)</text>
        <dbReference type="Rhea" id="RHEA:13065"/>
        <dbReference type="ChEBI" id="CHEBI:15377"/>
        <dbReference type="ChEBI" id="CHEBI:15378"/>
        <dbReference type="ChEBI" id="CHEBI:30616"/>
        <dbReference type="ChEBI" id="CHEBI:43474"/>
        <dbReference type="ChEBI" id="CHEBI:456216"/>
    </reaction>
</comment>